<sequence>MNKLRDKFIDSTVEEERLRENRDHEKYWYRWGPYLSERSWATVREDYSLNGDAWSNFPFEHANARVFRWGEDGLFGVSDNKQLVCMNVALWNGKDERLKERLFGLTGPQGNHGEDVKELYFYLDNTPTHSYMKALYKYPFKKPFPYEELVQKNAERGYEDKEFEVYDIDGLYRDNETEDNPYFDVFFEMAKDDENASELNFRLTIHNRSKIDSGELHVAPQLFFRNTWAFEGTREKDKPLLERDPEAANLINLTHKKYGNCQMVFQPSPGGFSSNANEGKEEDDDDDDDDDDEEVEDIDPLLLFTDNESNLVKLFNEEKNPSAYTKDAFEEFLVKGKSDAVNPENKGTKACAVYHFKNIPPGEYVTVRYKFTNNSENSIFKAQDLAVVDEDQFDSVFDIREEEADNFYWRITPSPISDELRNLQRQAFSGLLWTKQFYNFTYDAWFNGDANIKPHPPPNRANGRNKNWKHLYIEDILSMPDKWEYPFFASWDTAFHCIPLAMIDPEFAKRQLDLLTREWYMHPNGQIPAYEWNFNDVNPPVHAWAVYRVFKIERNMYNREDRTFLERVFQKLLLNFTWWVNRKDTDGKNVFEGGFLGLDNIGVFNRSEPLPTGGTLEQADSTGWMAFFSLQMLNIALELAKENPVYEDIASKFFEHFILISDSMSFEYATDITGEKCKDVMKQNLWNETDKFYYDAISWGDHKEQLPIRSLVGLIPLYASMTLEPSIIKQFPGFKKRVDWFVNNRPEIFDRNIASMSKKGVGERLLLSLVTKERLTAILTRLLDETEFLSPYGIRSLSKYHEKHPFEMNVNGVEYMVKYLPGESNSGMFGGNSNWRGPIWFPTSFLIMESLQRFYLYYGSDFKVECPVGSGDYLNLAEVAEELGYRMIHLFVPDENGERAVHYGDHSKFLSTDPYFKDYVPFFEYFDGDTGRGLGASHQCGWTALVAKWISDVGISCVRLPRTPRSSVATTASTESSGQEHKMKRMARRKSAKSLVNYTATILDLTEEEKRHHRIGGTHSGLTPQSSISSDKAKNLMEEMNEEEGIHEAVIPEDRHNFETKLISKLKDKVKNMKVSDKTKDEDIDPMDPMCPLNKDLF</sequence>
<dbReference type="InterPro" id="IPR054491">
    <property type="entry name" value="MGH1-like_GH"/>
</dbReference>
<dbReference type="InterPro" id="IPR004888">
    <property type="entry name" value="Glycoside_hydrolase_63"/>
</dbReference>
<evidence type="ECO:0000256" key="1">
    <source>
        <dbReference type="RuleBase" id="RU369107"/>
    </source>
</evidence>
<feature type="region of interest" description="Disordered" evidence="2">
    <location>
        <begin position="966"/>
        <end position="990"/>
    </location>
</feature>
<keyword evidence="1" id="KW-0325">Glycoprotein</keyword>
<dbReference type="GO" id="GO:0006487">
    <property type="term" value="P:protein N-linked glycosylation"/>
    <property type="evidence" value="ECO:0007669"/>
    <property type="project" value="UniProtKB-UniRule"/>
</dbReference>
<proteinExistence type="inferred from homology"/>
<gene>
    <name evidence="4" type="primary">SUVC13G3280</name>
    <name evidence="4" type="ORF">SUVC_13G3280</name>
</gene>
<dbReference type="GO" id="GO:0005789">
    <property type="term" value="C:endoplasmic reticulum membrane"/>
    <property type="evidence" value="ECO:0007669"/>
    <property type="project" value="UniProtKB-SubCell"/>
</dbReference>
<organism evidence="4 5">
    <name type="scientific">Saccharomyces uvarum</name>
    <name type="common">Yeast</name>
    <name type="synonym">Saccharomyces bayanus var. uvarum</name>
    <dbReference type="NCBI Taxonomy" id="230603"/>
    <lineage>
        <taxon>Eukaryota</taxon>
        <taxon>Fungi</taxon>
        <taxon>Dikarya</taxon>
        <taxon>Ascomycota</taxon>
        <taxon>Saccharomycotina</taxon>
        <taxon>Saccharomycetes</taxon>
        <taxon>Saccharomycetales</taxon>
        <taxon>Saccharomycetaceae</taxon>
        <taxon>Saccharomyces</taxon>
    </lineage>
</organism>
<dbReference type="PANTHER" id="PTHR10412">
    <property type="entry name" value="MANNOSYL-OLIGOSACCHARIDE GLUCOSIDASE"/>
    <property type="match status" value="1"/>
</dbReference>
<protein>
    <recommendedName>
        <fullName evidence="1">Mannosyl-oligosaccharide glucosidase</fullName>
        <ecNumber evidence="1">3.2.1.106</ecNumber>
    </recommendedName>
    <alternativeName>
        <fullName evidence="1">Glucosidase I</fullName>
    </alternativeName>
</protein>
<dbReference type="EMBL" id="OX365924">
    <property type="protein sequence ID" value="CAI4048857.1"/>
    <property type="molecule type" value="Genomic_DNA"/>
</dbReference>
<evidence type="ECO:0000313" key="5">
    <source>
        <dbReference type="Proteomes" id="UP001162090"/>
    </source>
</evidence>
<dbReference type="InterPro" id="IPR012341">
    <property type="entry name" value="6hp_glycosidase-like_sf"/>
</dbReference>
<keyword evidence="1" id="KW-0256">Endoplasmic reticulum</keyword>
<keyword evidence="1" id="KW-0326">Glycosidase</keyword>
<feature type="domain" description="Mannosylglycerate hydrolase MGH1-like glycoside hydrolase" evidence="3">
    <location>
        <begin position="485"/>
        <end position="591"/>
    </location>
</feature>
<dbReference type="Proteomes" id="UP001162090">
    <property type="component" value="Chromosome 13"/>
</dbReference>
<feature type="region of interest" description="Disordered" evidence="2">
    <location>
        <begin position="267"/>
        <end position="294"/>
    </location>
</feature>
<name>A0AA35J508_SACUV</name>
<comment type="similarity">
    <text evidence="1">Belongs to the glycosyl hydrolase 63 family.</text>
</comment>
<comment type="function">
    <text evidence="1">Cleaves the distal alpha 1,2-linked glucose residue from the Glc(3)Man(9)GlcNAc(2) oligosaccharide precursor.</text>
</comment>
<evidence type="ECO:0000259" key="3">
    <source>
        <dbReference type="Pfam" id="PF22422"/>
    </source>
</evidence>
<dbReference type="GO" id="GO:0009311">
    <property type="term" value="P:oligosaccharide metabolic process"/>
    <property type="evidence" value="ECO:0007669"/>
    <property type="project" value="UniProtKB-UniRule"/>
</dbReference>
<comment type="subcellular location">
    <subcellularLocation>
        <location evidence="1">Endoplasmic reticulum membrane</location>
        <topology evidence="1">Single-pass type II membrane protein</topology>
    </subcellularLocation>
</comment>
<feature type="compositionally biased region" description="Acidic residues" evidence="2">
    <location>
        <begin position="280"/>
        <end position="294"/>
    </location>
</feature>
<accession>A0AA35J508</accession>
<feature type="domain" description="Mannosylglycerate hydrolase MGH1-like glycoside hydrolase" evidence="3">
    <location>
        <begin position="766"/>
        <end position="943"/>
    </location>
</feature>
<dbReference type="EC" id="3.2.1.106" evidence="1"/>
<dbReference type="Gene3D" id="1.50.10.10">
    <property type="match status" value="2"/>
</dbReference>
<dbReference type="GO" id="GO:0004573">
    <property type="term" value="F:Glc3Man9GlcNAc2 oligosaccharide glucosidase activity"/>
    <property type="evidence" value="ECO:0007669"/>
    <property type="project" value="UniProtKB-UniRule"/>
</dbReference>
<reference evidence="4" key="1">
    <citation type="submission" date="2022-10" db="EMBL/GenBank/DDBJ databases">
        <authorList>
            <person name="Byrne P K."/>
        </authorList>
    </citation>
    <scope>NUCLEOTIDE SEQUENCE</scope>
    <source>
        <strain evidence="4">CBS7001</strain>
    </source>
</reference>
<dbReference type="SUPFAM" id="SSF48208">
    <property type="entry name" value="Six-hairpin glycosidases"/>
    <property type="match status" value="1"/>
</dbReference>
<dbReference type="InterPro" id="IPR008928">
    <property type="entry name" value="6-hairpin_glycosidase_sf"/>
</dbReference>
<evidence type="ECO:0000313" key="4">
    <source>
        <dbReference type="EMBL" id="CAI4048857.1"/>
    </source>
</evidence>
<evidence type="ECO:0000256" key="2">
    <source>
        <dbReference type="SAM" id="MobiDB-lite"/>
    </source>
</evidence>
<keyword evidence="1" id="KW-0378">Hydrolase</keyword>
<dbReference type="AlphaFoldDB" id="A0AA35J508"/>
<feature type="compositionally biased region" description="Low complexity" evidence="2">
    <location>
        <begin position="966"/>
        <end position="977"/>
    </location>
</feature>
<dbReference type="Pfam" id="PF22422">
    <property type="entry name" value="MGH1-like_GH"/>
    <property type="match status" value="2"/>
</dbReference>
<comment type="pathway">
    <text evidence="1">Glycan metabolism; N-glycan degradation.</text>
</comment>
<comment type="catalytic activity">
    <reaction evidence="1">
        <text>N(4)-(alpha-D-Glc-(1-&gt;2)-alpha-D-Glc-(1-&gt;3)-alpha-D-Glc-(1-&gt;3)-alpha-D-Man-(1-&gt;2)-alpha-D-Man-(1-&gt;2)-alpha-D-Man-(1-&gt;3)-[alpha-D-Man-(1-&gt;2)-alpha-D-Man-(1-&gt;3)-[alpha-D-Man-(1-&gt;2)-alpha-D-Man-(1-&gt;6)]-alpha-D-Man-(1-&gt;6)]-beta-D-Man-(1-&gt;4)-beta-D-GlcNAc-(1-&gt;4)-beta-D-GlcNAc)-L-asparaginyl-[protein] + H2O = N(4)-(alpha-D-Glc-(1-&gt;3)-alpha-D-Glc-(1-&gt;3)-alpha-D-Man-(1-&gt;2)-alpha-D-Man-(1-&gt;2)-alpha-D-Man-(1-&gt;3)-[alpha-D-Man-(1-&gt;2)-alpha-D-Man-(1-&gt;3)-[alpha-D-Man-(1-&gt;2)-alpha-D-Man-(1-&gt;6)]-alpha-D-Man-(1-&gt;6)]-beta-D-Man-(1-&gt;4)-beta-D-GlcNAc-(1-&gt;4)-beta-D-GlcNAc)-L-asparaginyl-[protein] + beta-D-glucose</text>
        <dbReference type="Rhea" id="RHEA:55988"/>
        <dbReference type="Rhea" id="RHEA-COMP:12806"/>
        <dbReference type="Rhea" id="RHEA-COMP:14355"/>
        <dbReference type="ChEBI" id="CHEBI:15377"/>
        <dbReference type="ChEBI" id="CHEBI:15903"/>
        <dbReference type="ChEBI" id="CHEBI:59082"/>
        <dbReference type="ChEBI" id="CHEBI:132537"/>
        <dbReference type="EC" id="3.2.1.106"/>
    </reaction>
</comment>
<dbReference type="PANTHER" id="PTHR10412:SF10">
    <property type="entry name" value="GLYCOSYL HYDROLASE FAMILY 63 C-TERMINAL DOMAIN-CONTAINING PROTEIN"/>
    <property type="match status" value="1"/>
</dbReference>